<feature type="domain" description="FAD/NAD(P)-binding" evidence="12">
    <location>
        <begin position="33"/>
        <end position="220"/>
    </location>
</feature>
<dbReference type="Pfam" id="PF07992">
    <property type="entry name" value="Pyr_redox_2"/>
    <property type="match status" value="1"/>
</dbReference>
<comment type="cofactor">
    <cofactor evidence="1 8 9">
        <name>FAD</name>
        <dbReference type="ChEBI" id="CHEBI:57692"/>
    </cofactor>
</comment>
<dbReference type="InterPro" id="IPR036188">
    <property type="entry name" value="FAD/NAD-bd_sf"/>
</dbReference>
<feature type="compositionally biased region" description="Acidic residues" evidence="11">
    <location>
        <begin position="394"/>
        <end position="403"/>
    </location>
</feature>
<evidence type="ECO:0000256" key="3">
    <source>
        <dbReference type="ARBA" id="ARBA00022630"/>
    </source>
</evidence>
<evidence type="ECO:0000259" key="12">
    <source>
        <dbReference type="Pfam" id="PF07992"/>
    </source>
</evidence>
<evidence type="ECO:0000256" key="5">
    <source>
        <dbReference type="ARBA" id="ARBA00022857"/>
    </source>
</evidence>
<evidence type="ECO:0000256" key="2">
    <source>
        <dbReference type="ARBA" id="ARBA00008312"/>
    </source>
</evidence>
<evidence type="ECO:0000256" key="6">
    <source>
        <dbReference type="ARBA" id="ARBA00023002"/>
    </source>
</evidence>
<feature type="binding site" evidence="9">
    <location>
        <position position="63"/>
    </location>
    <ligand>
        <name>FAD</name>
        <dbReference type="ChEBI" id="CHEBI:57692"/>
    </ligand>
</feature>
<evidence type="ECO:0000256" key="8">
    <source>
        <dbReference type="PIRNR" id="PIRNR000362"/>
    </source>
</evidence>
<dbReference type="InterPro" id="IPR055275">
    <property type="entry name" value="Ferredox_Rdtase"/>
</dbReference>
<comment type="catalytic activity">
    <reaction evidence="7 8">
        <text>2 reduced [adrenodoxin] + NADP(+) + H(+) = 2 oxidized [adrenodoxin] + NADPH</text>
        <dbReference type="Rhea" id="RHEA:42312"/>
        <dbReference type="Rhea" id="RHEA-COMP:9998"/>
        <dbReference type="Rhea" id="RHEA-COMP:9999"/>
        <dbReference type="ChEBI" id="CHEBI:15378"/>
        <dbReference type="ChEBI" id="CHEBI:33737"/>
        <dbReference type="ChEBI" id="CHEBI:33738"/>
        <dbReference type="ChEBI" id="CHEBI:57783"/>
        <dbReference type="ChEBI" id="CHEBI:58349"/>
        <dbReference type="EC" id="1.18.1.6"/>
    </reaction>
</comment>
<evidence type="ECO:0000256" key="1">
    <source>
        <dbReference type="ARBA" id="ARBA00001974"/>
    </source>
</evidence>
<evidence type="ECO:0000256" key="9">
    <source>
        <dbReference type="PIRSR" id="PIRSR000362-1"/>
    </source>
</evidence>
<dbReference type="Gene3D" id="3.40.50.720">
    <property type="entry name" value="NAD(P)-binding Rossmann-like Domain"/>
    <property type="match status" value="1"/>
</dbReference>
<comment type="similarity">
    <text evidence="2 8">Belongs to the ferredoxin--NADP reductase type 1 family.</text>
</comment>
<keyword evidence="6 8" id="KW-0560">Oxidoreductase</keyword>
<evidence type="ECO:0000256" key="10">
    <source>
        <dbReference type="PIRSR" id="PIRSR000362-2"/>
    </source>
</evidence>
<evidence type="ECO:0000313" key="13">
    <source>
        <dbReference type="EMBL" id="CEM04366.1"/>
    </source>
</evidence>
<sequence length="514" mass="55386">MNVPRLPLCLGGLGKGRLLPRPRSFCSSPASQRVCIVGSGPSGFYSAKYLMKSHPGVKVDMIERLPTPFGLVRFGVAPDHPEVKSVINDFEKVAQSENFRFFGNVRVGSDVSLRELRDTYDAVVLASGAPGEKSLGVEGEDLPGVFSARRFVGWYNVHPDASDLLVSPFLQRGDQAVVIGHGNVALDVARVLTKRVEALEKTDISKQATDALRNSKIRHVHVMGRRGPAQASFTNKELRELLHEDGVVAAVDPKEFEKGMTNASREEIKDSRAKKRSLELFEKMAENWGRVESGSLDPDERVVQIRFLLSPVRIEAGDAGGLGVSLQRMTLEGAAGAQRAKGEEGAAGGVERLGAALVVKSVGYAVEPLEGLPTSGGKGKSPPVPHTAGKVEVEVEVEEEGDDSKEAGGRTTTEEKTLCPLFVVGWLKRGPSGVIATNIPDAQETVGSLVKALAERGRGGERAGVESLLQERATRYLPWSAWMRLKEEEARRGEALGKSASKIGSVDEMLRLLS</sequence>
<feature type="binding site" evidence="10">
    <location>
        <position position="237"/>
    </location>
    <ligand>
        <name>NADP(+)</name>
        <dbReference type="ChEBI" id="CHEBI:58349"/>
    </ligand>
</feature>
<dbReference type="PANTHER" id="PTHR48467">
    <property type="entry name" value="GLUTAMATE SYNTHASE 1 [NADH], CHLOROPLASTIC-LIKE"/>
    <property type="match status" value="1"/>
</dbReference>
<dbReference type="InterPro" id="IPR023753">
    <property type="entry name" value="FAD/NAD-binding_dom"/>
</dbReference>
<organism evidence="13">
    <name type="scientific">Chromera velia CCMP2878</name>
    <dbReference type="NCBI Taxonomy" id="1169474"/>
    <lineage>
        <taxon>Eukaryota</taxon>
        <taxon>Sar</taxon>
        <taxon>Alveolata</taxon>
        <taxon>Colpodellida</taxon>
        <taxon>Chromeraceae</taxon>
        <taxon>Chromera</taxon>
    </lineage>
</organism>
<feature type="binding site" evidence="10">
    <location>
        <begin position="181"/>
        <end position="184"/>
    </location>
    <ligand>
        <name>NADP(+)</name>
        <dbReference type="ChEBI" id="CHEBI:58349"/>
    </ligand>
</feature>
<dbReference type="GO" id="GO:0016491">
    <property type="term" value="F:oxidoreductase activity"/>
    <property type="evidence" value="ECO:0007669"/>
    <property type="project" value="UniProtKB-KW"/>
</dbReference>
<feature type="binding site" evidence="10">
    <location>
        <position position="433"/>
    </location>
    <ligand>
        <name>NADP(+)</name>
        <dbReference type="ChEBI" id="CHEBI:58349"/>
    </ligand>
</feature>
<feature type="region of interest" description="Disordered" evidence="11">
    <location>
        <begin position="394"/>
        <end position="413"/>
    </location>
</feature>
<dbReference type="AlphaFoldDB" id="A0A0G4EYD7"/>
<dbReference type="SUPFAM" id="SSF51971">
    <property type="entry name" value="Nucleotide-binding domain"/>
    <property type="match status" value="1"/>
</dbReference>
<evidence type="ECO:0000256" key="4">
    <source>
        <dbReference type="ARBA" id="ARBA00022827"/>
    </source>
</evidence>
<dbReference type="PhylomeDB" id="A0A0G4EYD7"/>
<keyword evidence="5 8" id="KW-0521">NADP</keyword>
<reference evidence="13" key="1">
    <citation type="submission" date="2014-11" db="EMBL/GenBank/DDBJ databases">
        <authorList>
            <person name="Otto D Thomas"/>
            <person name="Naeem Raeece"/>
        </authorList>
    </citation>
    <scope>NUCLEOTIDE SEQUENCE</scope>
</reference>
<dbReference type="InterPro" id="IPR021163">
    <property type="entry name" value="Ferredox_Rdtase_adrenod"/>
</dbReference>
<feature type="binding site" evidence="10">
    <location>
        <begin position="225"/>
        <end position="226"/>
    </location>
    <ligand>
        <name>NADP(+)</name>
        <dbReference type="ChEBI" id="CHEBI:58349"/>
    </ligand>
</feature>
<name>A0A0G4EYD7_9ALVE</name>
<gene>
    <name evidence="13" type="ORF">Cvel_14280</name>
</gene>
<dbReference type="Gene3D" id="3.50.50.60">
    <property type="entry name" value="FAD/NAD(P)-binding domain"/>
    <property type="match status" value="1"/>
</dbReference>
<proteinExistence type="inferred from homology"/>
<feature type="binding site" evidence="9">
    <location>
        <position position="426"/>
    </location>
    <ligand>
        <name>FAD</name>
        <dbReference type="ChEBI" id="CHEBI:57692"/>
    </ligand>
</feature>
<comment type="subcellular location">
    <subcellularLocation>
        <location evidence="8">Mitochondrion</location>
    </subcellularLocation>
</comment>
<evidence type="ECO:0000256" key="11">
    <source>
        <dbReference type="SAM" id="MobiDB-lite"/>
    </source>
</evidence>
<dbReference type="EMBL" id="CDMZ01000009">
    <property type="protein sequence ID" value="CEM04366.1"/>
    <property type="molecule type" value="Genomic_DNA"/>
</dbReference>
<feature type="compositionally biased region" description="Basic and acidic residues" evidence="11">
    <location>
        <begin position="404"/>
        <end position="413"/>
    </location>
</feature>
<dbReference type="PANTHER" id="PTHR48467:SF1">
    <property type="entry name" value="GLUTAMATE SYNTHASE 1 [NADH], CHLOROPLASTIC-LIKE"/>
    <property type="match status" value="1"/>
</dbReference>
<dbReference type="VEuPathDB" id="CryptoDB:Cvel_14280"/>
<keyword evidence="3 8" id="KW-0285">Flavoprotein</keyword>
<feature type="binding site" evidence="9">
    <location>
        <position position="71"/>
    </location>
    <ligand>
        <name>FAD</name>
        <dbReference type="ChEBI" id="CHEBI:57692"/>
    </ligand>
</feature>
<dbReference type="PRINTS" id="PR00419">
    <property type="entry name" value="ADXRDTASE"/>
</dbReference>
<keyword evidence="4 8" id="KW-0274">FAD</keyword>
<dbReference type="PIRSF" id="PIRSF000362">
    <property type="entry name" value="FNR"/>
    <property type="match status" value="1"/>
</dbReference>
<evidence type="ECO:0000256" key="7">
    <source>
        <dbReference type="ARBA" id="ARBA00048933"/>
    </source>
</evidence>
<dbReference type="GO" id="GO:0005739">
    <property type="term" value="C:mitochondrion"/>
    <property type="evidence" value="ECO:0007669"/>
    <property type="project" value="UniProtKB-SubCell"/>
</dbReference>
<accession>A0A0G4EYD7</accession>
<feature type="binding site" evidence="9">
    <location>
        <begin position="433"/>
        <end position="435"/>
    </location>
    <ligand>
        <name>FAD</name>
        <dbReference type="ChEBI" id="CHEBI:57692"/>
    </ligand>
</feature>
<protein>
    <recommendedName>
        <fullName evidence="8">NADPH:adrenodoxin oxidoreductase, mitochondrial</fullName>
        <ecNumber evidence="8">1.18.1.6</ecNumber>
    </recommendedName>
</protein>
<feature type="binding site" evidence="9">
    <location>
        <position position="42"/>
    </location>
    <ligand>
        <name>FAD</name>
        <dbReference type="ChEBI" id="CHEBI:57692"/>
    </ligand>
</feature>
<keyword evidence="8" id="KW-0496">Mitochondrion</keyword>
<dbReference type="EC" id="1.18.1.6" evidence="8"/>
<feature type="binding site" evidence="9">
    <location>
        <position position="107"/>
    </location>
    <ligand>
        <name>FAD</name>
        <dbReference type="ChEBI" id="CHEBI:57692"/>
    </ligand>
</feature>